<feature type="region of interest" description="Disordered" evidence="1">
    <location>
        <begin position="160"/>
        <end position="183"/>
    </location>
</feature>
<evidence type="ECO:0000256" key="1">
    <source>
        <dbReference type="SAM" id="MobiDB-lite"/>
    </source>
</evidence>
<name>A0ABX4URX9_9ACTO</name>
<evidence type="ECO:0000313" key="3">
    <source>
        <dbReference type="Proteomes" id="UP000243201"/>
    </source>
</evidence>
<sequence length="322" mass="35634">MLPRNFSALLRWVSAQDPINTLVIRCESLPDVKVSKKDALLTWQGCLGESFNADLAAQLLASDIQSLQILGCTQCAGSLDIKLAAARTRLGTLIAGYHPPKKAARHPREVNLDSVPLPRRLLLPVSNGSPLDLGVSHAVRTFQAYHLLAKQHRIENRVVSPREMATEQTSGTSTPESSVTSENTEDFLPLLERVDAIHVLRCNACRSQIRLCPENNDFNLSAAGSNWHQLCPACRLAVRYCPEHSDSEVASQRSLEIFTALKTRQSTQETKECKRCRNPHPASEGQLCKLCRYQEEHPFSAAMPQSVLATLPAELQEKLRGV</sequence>
<feature type="compositionally biased region" description="Polar residues" evidence="1">
    <location>
        <begin position="166"/>
        <end position="182"/>
    </location>
</feature>
<protein>
    <submittedName>
        <fullName evidence="2">Uncharacterized protein</fullName>
    </submittedName>
</protein>
<dbReference type="EMBL" id="PNGC01000001">
    <property type="protein sequence ID" value="PMB90731.1"/>
    <property type="molecule type" value="Genomic_DNA"/>
</dbReference>
<organism evidence="2 3">
    <name type="scientific">Varibaculum cambriense</name>
    <dbReference type="NCBI Taxonomy" id="184870"/>
    <lineage>
        <taxon>Bacteria</taxon>
        <taxon>Bacillati</taxon>
        <taxon>Actinomycetota</taxon>
        <taxon>Actinomycetes</taxon>
        <taxon>Actinomycetales</taxon>
        <taxon>Actinomycetaceae</taxon>
        <taxon>Varibaculum</taxon>
    </lineage>
</organism>
<dbReference type="Proteomes" id="UP000243201">
    <property type="component" value="Unassembled WGS sequence"/>
</dbReference>
<gene>
    <name evidence="2" type="ORF">CJ240_03130</name>
</gene>
<keyword evidence="3" id="KW-1185">Reference proteome</keyword>
<reference evidence="2 3" key="1">
    <citation type="submission" date="2017-09" db="EMBL/GenBank/DDBJ databases">
        <title>Bacterial strain isolated from the female urinary microbiota.</title>
        <authorList>
            <person name="Thomas-White K."/>
            <person name="Kumar N."/>
            <person name="Forster S."/>
            <person name="Putonti C."/>
            <person name="Lawley T."/>
            <person name="Wolfe A.J."/>
        </authorList>
    </citation>
    <scope>NUCLEOTIDE SEQUENCE [LARGE SCALE GENOMIC DNA]</scope>
    <source>
        <strain evidence="2 3">UMB0744</strain>
    </source>
</reference>
<dbReference type="RefSeq" id="WP_102184055.1">
    <property type="nucleotide sequence ID" value="NZ_CAUPGC010000011.1"/>
</dbReference>
<comment type="caution">
    <text evidence="2">The sequence shown here is derived from an EMBL/GenBank/DDBJ whole genome shotgun (WGS) entry which is preliminary data.</text>
</comment>
<accession>A0ABX4URX9</accession>
<proteinExistence type="predicted"/>
<evidence type="ECO:0000313" key="2">
    <source>
        <dbReference type="EMBL" id="PMB90731.1"/>
    </source>
</evidence>